<keyword evidence="5 9" id="KW-0472">Membrane</keyword>
<dbReference type="InterPro" id="IPR045156">
    <property type="entry name" value="Vac8"/>
</dbReference>
<evidence type="ECO:0000256" key="7">
    <source>
        <dbReference type="ARBA" id="ARBA00026209"/>
    </source>
</evidence>
<dbReference type="PROSITE" id="PS50176">
    <property type="entry name" value="ARM_REPEAT"/>
    <property type="match status" value="1"/>
</dbReference>
<evidence type="ECO:0000313" key="10">
    <source>
        <dbReference type="Ensembl" id="ENSPNYP00000009586.1"/>
    </source>
</evidence>
<comment type="similarity">
    <text evidence="2">Belongs to the beta-catenin family.</text>
</comment>
<dbReference type="SMART" id="SM00185">
    <property type="entry name" value="ARM"/>
    <property type="match status" value="3"/>
</dbReference>
<dbReference type="GO" id="GO:0071562">
    <property type="term" value="P:nucleus-vacuole junction assembly"/>
    <property type="evidence" value="ECO:0007669"/>
    <property type="project" value="InterPro"/>
</dbReference>
<evidence type="ECO:0000256" key="1">
    <source>
        <dbReference type="ARBA" id="ARBA00004592"/>
    </source>
</evidence>
<keyword evidence="6" id="KW-0449">Lipoprotein</keyword>
<reference evidence="10" key="1">
    <citation type="submission" date="2023-09" db="UniProtKB">
        <authorList>
            <consortium name="Ensembl"/>
        </authorList>
    </citation>
    <scope>IDENTIFICATION</scope>
</reference>
<organism evidence="10">
    <name type="scientific">Pundamilia nyererei</name>
    <dbReference type="NCBI Taxonomy" id="303518"/>
    <lineage>
        <taxon>Eukaryota</taxon>
        <taxon>Metazoa</taxon>
        <taxon>Chordata</taxon>
        <taxon>Craniata</taxon>
        <taxon>Vertebrata</taxon>
        <taxon>Euteleostomi</taxon>
        <taxon>Actinopterygii</taxon>
        <taxon>Neopterygii</taxon>
        <taxon>Teleostei</taxon>
        <taxon>Neoteleostei</taxon>
        <taxon>Acanthomorphata</taxon>
        <taxon>Ovalentaria</taxon>
        <taxon>Cichlomorphae</taxon>
        <taxon>Cichliformes</taxon>
        <taxon>Cichlidae</taxon>
        <taxon>African cichlids</taxon>
        <taxon>Pseudocrenilabrinae</taxon>
        <taxon>Haplochromini</taxon>
        <taxon>Pundamilia</taxon>
    </lineage>
</organism>
<feature type="transmembrane region" description="Helical" evidence="9">
    <location>
        <begin position="36"/>
        <end position="52"/>
    </location>
</feature>
<dbReference type="GO" id="GO:0005774">
    <property type="term" value="C:vacuolar membrane"/>
    <property type="evidence" value="ECO:0007669"/>
    <property type="project" value="UniProtKB-SubCell"/>
</dbReference>
<evidence type="ECO:0000256" key="4">
    <source>
        <dbReference type="ARBA" id="ARBA00022737"/>
    </source>
</evidence>
<protein>
    <recommendedName>
        <fullName evidence="7">Vacuolar protein 8</fullName>
    </recommendedName>
</protein>
<comment type="subcellular location">
    <subcellularLocation>
        <location evidence="1">Vacuole membrane</location>
        <topology evidence="1">Lipid-anchor</topology>
    </subcellularLocation>
</comment>
<evidence type="ECO:0000256" key="9">
    <source>
        <dbReference type="SAM" id="Phobius"/>
    </source>
</evidence>
<dbReference type="AlphaFoldDB" id="A0A3B4FK64"/>
<keyword evidence="9" id="KW-0812">Transmembrane</keyword>
<dbReference type="PANTHER" id="PTHR47249">
    <property type="entry name" value="VACUOLAR PROTEIN 8"/>
    <property type="match status" value="1"/>
</dbReference>
<keyword evidence="4" id="KW-0677">Repeat</keyword>
<evidence type="ECO:0000256" key="5">
    <source>
        <dbReference type="ARBA" id="ARBA00023136"/>
    </source>
</evidence>
<dbReference type="Ensembl" id="ENSPNYT00000009806.1">
    <property type="protein sequence ID" value="ENSPNYP00000009586.1"/>
    <property type="gene ID" value="ENSPNYG00000007237.1"/>
</dbReference>
<dbReference type="GeneTree" id="ENSGT00940000177671"/>
<accession>A0A3B4FK64</accession>
<feature type="repeat" description="ARM" evidence="8">
    <location>
        <begin position="141"/>
        <end position="183"/>
    </location>
</feature>
<evidence type="ECO:0000256" key="6">
    <source>
        <dbReference type="ARBA" id="ARBA00023288"/>
    </source>
</evidence>
<evidence type="ECO:0000256" key="3">
    <source>
        <dbReference type="ARBA" id="ARBA00022554"/>
    </source>
</evidence>
<name>A0A3B4FK64_9CICH</name>
<evidence type="ECO:0000256" key="2">
    <source>
        <dbReference type="ARBA" id="ARBA00005462"/>
    </source>
</evidence>
<feature type="transmembrane region" description="Helical" evidence="9">
    <location>
        <begin position="207"/>
        <end position="226"/>
    </location>
</feature>
<dbReference type="SUPFAM" id="SSF48371">
    <property type="entry name" value="ARM repeat"/>
    <property type="match status" value="1"/>
</dbReference>
<evidence type="ECO:0000256" key="8">
    <source>
        <dbReference type="PROSITE-ProRule" id="PRU00259"/>
    </source>
</evidence>
<dbReference type="InterPro" id="IPR011989">
    <property type="entry name" value="ARM-like"/>
</dbReference>
<sequence length="348" mass="39261">SLQTLNKLATSENTDLQMTSAMYYLHLSHHREYKDFTFLFHLTVFLIALALCKELVIEMGMLVPIIELFRSGDPTAQCHSCACVAMLASSESNRDSLMVDGIIPLLALAKSFDPKVQRNATWALLHLTQSDWSTRLLCQAGAIPVLLLLLQSSDSEVQFYSCTALCNIAAIHEHHPRLLRIGGHYLSRSLLTLMSSPVKKVTLNMSYFNLTTILFFFFLFSYLCFIDLSKTDKAVMESLCLPGLLCALVSNTLSDETLLHVTSCFELEMTEEMIRLLKPHYTSISKYLLGFLKKKDVKFQQLGVVTIFNLKKDGDFSSLTNSELKVQLLKVHAQTEETRQLVLIGVKF</sequence>
<dbReference type="PANTHER" id="PTHR47249:SF1">
    <property type="entry name" value="VACUOLAR PROTEIN 8"/>
    <property type="match status" value="1"/>
</dbReference>
<dbReference type="Gene3D" id="1.25.10.10">
    <property type="entry name" value="Leucine-rich Repeat Variant"/>
    <property type="match status" value="1"/>
</dbReference>
<keyword evidence="9" id="KW-1133">Transmembrane helix</keyword>
<keyword evidence="3" id="KW-0926">Vacuole</keyword>
<dbReference type="GO" id="GO:0043495">
    <property type="term" value="F:protein-membrane adaptor activity"/>
    <property type="evidence" value="ECO:0007669"/>
    <property type="project" value="InterPro"/>
</dbReference>
<proteinExistence type="inferred from homology"/>
<dbReference type="STRING" id="303518.ENSPNYP00000009586"/>
<dbReference type="InterPro" id="IPR016024">
    <property type="entry name" value="ARM-type_fold"/>
</dbReference>
<dbReference type="InterPro" id="IPR000225">
    <property type="entry name" value="Armadillo"/>
</dbReference>
<dbReference type="Pfam" id="PF00514">
    <property type="entry name" value="Arm"/>
    <property type="match status" value="2"/>
</dbReference>